<dbReference type="Gene3D" id="3.90.226.30">
    <property type="match status" value="1"/>
</dbReference>
<evidence type="ECO:0000313" key="3">
    <source>
        <dbReference type="EMBL" id="KMO85698.1"/>
    </source>
</evidence>
<dbReference type="Gene3D" id="3.40.50.11440">
    <property type="match status" value="1"/>
</dbReference>
<feature type="domain" description="LarA-like N-terminal" evidence="1">
    <location>
        <begin position="8"/>
        <end position="213"/>
    </location>
</feature>
<dbReference type="RefSeq" id="WP_048515132.1">
    <property type="nucleotide sequence ID" value="NZ_FUXD01000040.1"/>
</dbReference>
<dbReference type="InterPro" id="IPR043166">
    <property type="entry name" value="LarA-like_C"/>
</dbReference>
<dbReference type="EMBL" id="LEKT01000050">
    <property type="protein sequence ID" value="KMO85698.1"/>
    <property type="molecule type" value="Genomic_DNA"/>
</dbReference>
<dbReference type="OrthoDB" id="9770545at2"/>
<protein>
    <submittedName>
        <fullName evidence="3">Lactate racemization operon protein LarA</fullName>
    </submittedName>
</protein>
<dbReference type="InterPro" id="IPR047926">
    <property type="entry name" value="Ni_dep_LarA"/>
</dbReference>
<dbReference type="Pfam" id="PF21113">
    <property type="entry name" value="LarA_C"/>
    <property type="match status" value="1"/>
</dbReference>
<evidence type="ECO:0000259" key="2">
    <source>
        <dbReference type="Pfam" id="PF21113"/>
    </source>
</evidence>
<dbReference type="PANTHER" id="PTHR33171">
    <property type="entry name" value="LAR_N DOMAIN-CONTAINING PROTEIN"/>
    <property type="match status" value="1"/>
</dbReference>
<proteinExistence type="predicted"/>
<accession>A0A0J6WU40</accession>
<dbReference type="PANTHER" id="PTHR33171:SF17">
    <property type="entry name" value="LARA-LIKE N-TERMINAL DOMAIN-CONTAINING PROTEIN"/>
    <property type="match status" value="1"/>
</dbReference>
<dbReference type="InParanoid" id="A0A0J6WU40"/>
<dbReference type="Pfam" id="PF09861">
    <property type="entry name" value="Lar_N"/>
    <property type="match status" value="1"/>
</dbReference>
<feature type="domain" description="Lactate racemase C-terminal" evidence="2">
    <location>
        <begin position="272"/>
        <end position="426"/>
    </location>
</feature>
<reference evidence="3 4" key="1">
    <citation type="submission" date="2015-06" db="EMBL/GenBank/DDBJ databases">
        <title>Draft genome sequence of beer spoilage bacterium Megasphaera cerevisiae type strain 20462.</title>
        <authorList>
            <person name="Kutumbaka K."/>
            <person name="Pasmowitz J."/>
            <person name="Mategko J."/>
            <person name="Reyes D."/>
            <person name="Friedrich A."/>
            <person name="Han S."/>
            <person name="Martens-Habbena W."/>
            <person name="Neal-McKinney J."/>
            <person name="Janagama H.K."/>
            <person name="Nadala C."/>
            <person name="Samadpour M."/>
        </authorList>
    </citation>
    <scope>NUCLEOTIDE SEQUENCE [LARGE SCALE GENOMIC DNA]</scope>
    <source>
        <strain evidence="3 4">DSM 20462</strain>
    </source>
</reference>
<evidence type="ECO:0000313" key="4">
    <source>
        <dbReference type="Proteomes" id="UP000036503"/>
    </source>
</evidence>
<dbReference type="InterPro" id="IPR018657">
    <property type="entry name" value="LarA-like_N"/>
</dbReference>
<name>A0A0J6WU40_9FIRM</name>
<comment type="caution">
    <text evidence="3">The sequence shown here is derived from an EMBL/GenBank/DDBJ whole genome shotgun (WGS) entry which is preliminary data.</text>
</comment>
<gene>
    <name evidence="3" type="ORF">AB840_12260</name>
</gene>
<dbReference type="GO" id="GO:0050043">
    <property type="term" value="F:lactate racemase activity"/>
    <property type="evidence" value="ECO:0007669"/>
    <property type="project" value="InterPro"/>
</dbReference>
<dbReference type="AlphaFoldDB" id="A0A0J6WU40"/>
<sequence length="427" mass="46376">MQKFSVPFGKEKVMFELPENKVAGVLVSHAHEYQAPKSEVELVADALANPIGSPQLSELAKGKKTCTIVSSDHTRPVPSHIIMPQLLAELRKGNPDIEITILVATGMHRPTTQEELVAKYGEKIANTEKIVMHVSRNDEDMVSIGTLPSGGECLINKTAANADLLIAEGFIEPHFFAGMSGGRKSILPGIASKITVLANHCSEFIDSPYARTGVLEGNPIHKDMLYAAKAAKLAFICNVVIDADKKIIAAFAGDREKAHYEGVDFEMKLAGVKPVLADIVVTTNGGYPLDQNIYQSVKGMTAAEATCKEGGVIIDVTACSDGHGGDAFYNTLKEADDVQKAMDQILARGRNETVFDQWESQILMRMLLKFTIIMVTKAPRQMVEDMHLKYAQNIDEAFKMAKDIVAARGITDPKITVIPDGVSVIVK</sequence>
<dbReference type="NCBIfam" id="NF033504">
    <property type="entry name" value="Ni_dep_LarA"/>
    <property type="match status" value="1"/>
</dbReference>
<dbReference type="InterPro" id="IPR048520">
    <property type="entry name" value="LarA_C"/>
</dbReference>
<dbReference type="InterPro" id="IPR048068">
    <property type="entry name" value="LarA-like"/>
</dbReference>
<dbReference type="STRING" id="39029.BSR42_13375"/>
<keyword evidence="4" id="KW-1185">Reference proteome</keyword>
<dbReference type="Proteomes" id="UP000036503">
    <property type="component" value="Unassembled WGS sequence"/>
</dbReference>
<evidence type="ECO:0000259" key="1">
    <source>
        <dbReference type="Pfam" id="PF09861"/>
    </source>
</evidence>
<dbReference type="PATRIC" id="fig|1122219.3.peg.2428"/>
<organism evidence="3 4">
    <name type="scientific">Megasphaera cerevisiae DSM 20462</name>
    <dbReference type="NCBI Taxonomy" id="1122219"/>
    <lineage>
        <taxon>Bacteria</taxon>
        <taxon>Bacillati</taxon>
        <taxon>Bacillota</taxon>
        <taxon>Negativicutes</taxon>
        <taxon>Veillonellales</taxon>
        <taxon>Veillonellaceae</taxon>
        <taxon>Megasphaera</taxon>
    </lineage>
</organism>